<evidence type="ECO:0008006" key="4">
    <source>
        <dbReference type="Google" id="ProtNLM"/>
    </source>
</evidence>
<reference evidence="2 3" key="1">
    <citation type="submission" date="2019-09" db="EMBL/GenBank/DDBJ databases">
        <title>Genome sequence of Adhaeribacter sp. M2.</title>
        <authorList>
            <person name="Srinivasan S."/>
        </authorList>
    </citation>
    <scope>NUCLEOTIDE SEQUENCE [LARGE SCALE GENOMIC DNA]</scope>
    <source>
        <strain evidence="2 3">M2</strain>
    </source>
</reference>
<organism evidence="2 3">
    <name type="scientific">Adhaeribacter soli</name>
    <dbReference type="NCBI Taxonomy" id="2607655"/>
    <lineage>
        <taxon>Bacteria</taxon>
        <taxon>Pseudomonadati</taxon>
        <taxon>Bacteroidota</taxon>
        <taxon>Cytophagia</taxon>
        <taxon>Cytophagales</taxon>
        <taxon>Hymenobacteraceae</taxon>
        <taxon>Adhaeribacter</taxon>
    </lineage>
</organism>
<dbReference type="PROSITE" id="PS51257">
    <property type="entry name" value="PROKAR_LIPOPROTEIN"/>
    <property type="match status" value="1"/>
</dbReference>
<feature type="signal peptide" evidence="1">
    <location>
        <begin position="1"/>
        <end position="19"/>
    </location>
</feature>
<keyword evidence="1" id="KW-0732">Signal</keyword>
<dbReference type="EMBL" id="VTWT01000003">
    <property type="protein sequence ID" value="KAA9340215.1"/>
    <property type="molecule type" value="Genomic_DNA"/>
</dbReference>
<dbReference type="RefSeq" id="WP_150903288.1">
    <property type="nucleotide sequence ID" value="NZ_VTWT01000003.1"/>
</dbReference>
<evidence type="ECO:0000313" key="3">
    <source>
        <dbReference type="Proteomes" id="UP000326570"/>
    </source>
</evidence>
<accession>A0A5N1J0I6</accession>
<evidence type="ECO:0000256" key="1">
    <source>
        <dbReference type="SAM" id="SignalP"/>
    </source>
</evidence>
<evidence type="ECO:0000313" key="2">
    <source>
        <dbReference type="EMBL" id="KAA9340215.1"/>
    </source>
</evidence>
<sequence length="290" mass="32962">MLKKVNALILGLAVLLAVGCGKDDPKPQSNPQTPAQRTCKLTKYVLSYPVVGSYYEEHYVYDNAGKVIWINYVNFSSGSTVPAKDSTRNEIIYHPDGRVKETVQTSYSGTYTKRNFYYYNNADLLKEVSDYDRNQGTPSFWNFSYKYEYNAAEQLIKSTSFTFLDTAFKSEMHFSYPTANQVKSMHYSTDSSGVTHLDATVIFQSDGSKSPYIIAGNFMQGGYLQLNNFLPGATPFGKNVISSSYTNYTNGQSGTQFYQNTYNAHGYPIERTTSENGRIFIKEKWYYYCQ</sequence>
<comment type="caution">
    <text evidence="2">The sequence shown here is derived from an EMBL/GenBank/DDBJ whole genome shotgun (WGS) entry which is preliminary data.</text>
</comment>
<proteinExistence type="predicted"/>
<dbReference type="AlphaFoldDB" id="A0A5N1J0I6"/>
<protein>
    <recommendedName>
        <fullName evidence="4">DUF4595 domain-containing protein</fullName>
    </recommendedName>
</protein>
<gene>
    <name evidence="2" type="ORF">F0P94_07660</name>
</gene>
<name>A0A5N1J0I6_9BACT</name>
<dbReference type="Proteomes" id="UP000326570">
    <property type="component" value="Unassembled WGS sequence"/>
</dbReference>
<keyword evidence="3" id="KW-1185">Reference proteome</keyword>
<feature type="chain" id="PRO_5024938380" description="DUF4595 domain-containing protein" evidence="1">
    <location>
        <begin position="20"/>
        <end position="290"/>
    </location>
</feature>